<dbReference type="AlphaFoldDB" id="A0AA86NVG2"/>
<evidence type="ECO:0000313" key="3">
    <source>
        <dbReference type="EMBL" id="CAL6101239.1"/>
    </source>
</evidence>
<feature type="transmembrane region" description="Helical" evidence="1">
    <location>
        <begin position="35"/>
        <end position="58"/>
    </location>
</feature>
<keyword evidence="4" id="KW-1185">Reference proteome</keyword>
<comment type="caution">
    <text evidence="2">The sequence shown here is derived from an EMBL/GenBank/DDBJ whole genome shotgun (WGS) entry which is preliminary data.</text>
</comment>
<reference evidence="3 4" key="2">
    <citation type="submission" date="2024-07" db="EMBL/GenBank/DDBJ databases">
        <authorList>
            <person name="Akdeniz Z."/>
        </authorList>
    </citation>
    <scope>NUCLEOTIDE SEQUENCE [LARGE SCALE GENOMIC DNA]</scope>
</reference>
<protein>
    <submittedName>
        <fullName evidence="3">Hypothetical_protein</fullName>
    </submittedName>
</protein>
<keyword evidence="1" id="KW-0472">Membrane</keyword>
<gene>
    <name evidence="2" type="ORF">HINF_LOCUS13808</name>
    <name evidence="3" type="ORF">HINF_LOCUS71053</name>
</gene>
<evidence type="ECO:0000256" key="1">
    <source>
        <dbReference type="SAM" id="Phobius"/>
    </source>
</evidence>
<dbReference type="Proteomes" id="UP001642409">
    <property type="component" value="Unassembled WGS sequence"/>
</dbReference>
<proteinExistence type="predicted"/>
<keyword evidence="1" id="KW-0812">Transmembrane</keyword>
<accession>A0AA86NVG2</accession>
<keyword evidence="1" id="KW-1133">Transmembrane helix</keyword>
<reference evidence="2" key="1">
    <citation type="submission" date="2023-06" db="EMBL/GenBank/DDBJ databases">
        <authorList>
            <person name="Kurt Z."/>
        </authorList>
    </citation>
    <scope>NUCLEOTIDE SEQUENCE</scope>
</reference>
<evidence type="ECO:0000313" key="2">
    <source>
        <dbReference type="EMBL" id="CAI9926163.1"/>
    </source>
</evidence>
<dbReference type="EMBL" id="CAXDID020000541">
    <property type="protein sequence ID" value="CAL6101239.1"/>
    <property type="molecule type" value="Genomic_DNA"/>
</dbReference>
<sequence length="120" mass="13920">MRLSSYIEEPPTNICVYDDINMAPDKKLVCEQQSLFSQIILVGVFIIQSSLIILVLFLHHWQQKLRVLGDQLVFTMIKLRISFASTPITFRTGLLENKIRSFQLCTVQLFYEVLKSIQIV</sequence>
<name>A0AA86NVG2_9EUKA</name>
<organism evidence="2">
    <name type="scientific">Hexamita inflata</name>
    <dbReference type="NCBI Taxonomy" id="28002"/>
    <lineage>
        <taxon>Eukaryota</taxon>
        <taxon>Metamonada</taxon>
        <taxon>Diplomonadida</taxon>
        <taxon>Hexamitidae</taxon>
        <taxon>Hexamitinae</taxon>
        <taxon>Hexamita</taxon>
    </lineage>
</organism>
<dbReference type="EMBL" id="CATOUU010000362">
    <property type="protein sequence ID" value="CAI9926163.1"/>
    <property type="molecule type" value="Genomic_DNA"/>
</dbReference>
<evidence type="ECO:0000313" key="4">
    <source>
        <dbReference type="Proteomes" id="UP001642409"/>
    </source>
</evidence>